<evidence type="ECO:0000313" key="6">
    <source>
        <dbReference type="EMBL" id="KAK1923446.1"/>
    </source>
</evidence>
<dbReference type="PANTHER" id="PTHR46116:SF15">
    <property type="entry name" value="(E3-INDEPENDENT) E2 UBIQUITIN-CONJUGATING ENZYME"/>
    <property type="match status" value="1"/>
</dbReference>
<feature type="domain" description="UBC core" evidence="5">
    <location>
        <begin position="625"/>
        <end position="784"/>
    </location>
</feature>
<dbReference type="InterPro" id="IPR000608">
    <property type="entry name" value="UBC"/>
</dbReference>
<dbReference type="SMART" id="SM00212">
    <property type="entry name" value="UBCc"/>
    <property type="match status" value="1"/>
</dbReference>
<evidence type="ECO:0008006" key="8">
    <source>
        <dbReference type="Google" id="ProtNLM"/>
    </source>
</evidence>
<keyword evidence="1" id="KW-0808">Transferase</keyword>
<dbReference type="SMART" id="SM00165">
    <property type="entry name" value="UBA"/>
    <property type="match status" value="1"/>
</dbReference>
<protein>
    <recommendedName>
        <fullName evidence="8">UBC core domain-containing protein</fullName>
    </recommendedName>
</protein>
<dbReference type="GO" id="GO:0061631">
    <property type="term" value="F:ubiquitin conjugating enzyme activity"/>
    <property type="evidence" value="ECO:0007669"/>
    <property type="project" value="TreeGrafter"/>
</dbReference>
<feature type="compositionally biased region" description="Acidic residues" evidence="3">
    <location>
        <begin position="42"/>
        <end position="52"/>
    </location>
</feature>
<dbReference type="Pfam" id="PF00179">
    <property type="entry name" value="UQ_con"/>
    <property type="match status" value="1"/>
</dbReference>
<dbReference type="EMBL" id="JAODAN010000006">
    <property type="protein sequence ID" value="KAK1923446.1"/>
    <property type="molecule type" value="Genomic_DNA"/>
</dbReference>
<dbReference type="Gene3D" id="1.10.8.10">
    <property type="entry name" value="DNA helicase RuvA subunit, C-terminal domain"/>
    <property type="match status" value="1"/>
</dbReference>
<comment type="caution">
    <text evidence="6">The sequence shown here is derived from an EMBL/GenBank/DDBJ whole genome shotgun (WGS) entry which is preliminary data.</text>
</comment>
<dbReference type="PROSITE" id="PS50127">
    <property type="entry name" value="UBC_2"/>
    <property type="match status" value="1"/>
</dbReference>
<dbReference type="SUPFAM" id="SSF54495">
    <property type="entry name" value="UBC-like"/>
    <property type="match status" value="1"/>
</dbReference>
<dbReference type="SUPFAM" id="SSF46934">
    <property type="entry name" value="UBA-like"/>
    <property type="match status" value="1"/>
</dbReference>
<sequence length="873" mass="96439">MSSSALSQLLEMGIPLGRARAALQRAKGDAMSAAEKVFAGELDDIPSDDDGGDNGHASSSVHDPVLKKVMASTRVGVQDYMDEDVTDEDAIFDSTSTPHTMVQAEDRLMSDPYAGVFFSKDRIEPVIESTSDPRYVELPLPKGGFGAPLRVRTLSQGEWMSGCPEEGEQSHLFQLYHLLEENVPCPSRCGHTFPRSPDDFFLLYPDFNDYINRLRTIIRPECPNCASKICLACGEAIDQRPPRRSTALQTGSCQIQPGKQFPGHEELLHCLPVQQGILIGVGLNVIERVFDHPKCSPAEDDTVINAKKRKPNSPLHPRKQLPVGSICGVILTHVSRSGQLAAERAQSAQDKQAAKLLSQVRVYLPDVNRPGGARTSDVLVHPTALAHLRRRSAFIHDMLRNDSLLDMSNRSAVYGEIFDWLEAVSSHESLASMLAMPQMRPTATIMDPNDPKQRVVTYEGSASPRELLESCVIQATAALQGLKSMSENLAATGLQEGAITQVPGAGLQPSLEENERLRSFCTDPKRTYLRSANAIDKSLVDTKGQTFVARMKATLPRLDAADDVREQEVTNQDDKAIVKIYEEWASRTRFRYCDMSCGKTALGSNIYQHAYNDELRSLERTDAPKRCLAIAKELAILTRNLPVAWSSSIFLRADETRVDCLKAMIIGPEGTPYENGCFVFDIFLPLEYNFKSPAVKSMTTSGGRYRYNPNLYADGKVCLSLLGTWQGPGWVSGQSTLLQVLISIQSLILCEEPYLNEPCKSDAQTPRSQAYSANVRRMVMTDAMVNNIRNPPRPFESEIRTHFRLKARYIRKQLARWKLLDDGKSIQGSGYTHPNAVPSAAHMPGGAPSQTAFDKAAEAVEQALRDLEEGTLL</sequence>
<evidence type="ECO:0000313" key="7">
    <source>
        <dbReference type="Proteomes" id="UP001182556"/>
    </source>
</evidence>
<name>A0AAD9CWN3_PAPLA</name>
<dbReference type="InterPro" id="IPR015940">
    <property type="entry name" value="UBA"/>
</dbReference>
<feature type="region of interest" description="Disordered" evidence="3">
    <location>
        <begin position="830"/>
        <end position="852"/>
    </location>
</feature>
<gene>
    <name evidence="6" type="ORF">DB88DRAFT_439995</name>
</gene>
<dbReference type="CDD" id="cd14291">
    <property type="entry name" value="UBA1_NUB1_like"/>
    <property type="match status" value="1"/>
</dbReference>
<dbReference type="Gene3D" id="3.10.110.10">
    <property type="entry name" value="Ubiquitin Conjugating Enzyme"/>
    <property type="match status" value="1"/>
</dbReference>
<dbReference type="Proteomes" id="UP001182556">
    <property type="component" value="Unassembled WGS sequence"/>
</dbReference>
<evidence type="ECO:0000259" key="4">
    <source>
        <dbReference type="PROSITE" id="PS50030"/>
    </source>
</evidence>
<proteinExistence type="predicted"/>
<dbReference type="InterPro" id="IPR009060">
    <property type="entry name" value="UBA-like_sf"/>
</dbReference>
<dbReference type="AlphaFoldDB" id="A0AAD9CWN3"/>
<feature type="domain" description="UBA" evidence="4">
    <location>
        <begin position="1"/>
        <end position="40"/>
    </location>
</feature>
<feature type="region of interest" description="Disordered" evidence="3">
    <location>
        <begin position="42"/>
        <end position="64"/>
    </location>
</feature>
<keyword evidence="2" id="KW-0833">Ubl conjugation pathway</keyword>
<dbReference type="CDD" id="cd23810">
    <property type="entry name" value="UBCc_BIRC6"/>
    <property type="match status" value="1"/>
</dbReference>
<evidence type="ECO:0000256" key="3">
    <source>
        <dbReference type="SAM" id="MobiDB-lite"/>
    </source>
</evidence>
<accession>A0AAD9CWN3</accession>
<dbReference type="PROSITE" id="PS50030">
    <property type="entry name" value="UBA"/>
    <property type="match status" value="1"/>
</dbReference>
<keyword evidence="7" id="KW-1185">Reference proteome</keyword>
<dbReference type="InterPro" id="IPR016135">
    <property type="entry name" value="UBQ-conjugating_enzyme/RWD"/>
</dbReference>
<reference evidence="6" key="1">
    <citation type="submission" date="2023-02" db="EMBL/GenBank/DDBJ databases">
        <title>Identification and recombinant expression of a fungal hydrolase from Papiliotrema laurentii that hydrolyzes apple cutin and clears colloidal polyester polyurethane.</title>
        <authorList>
            <consortium name="DOE Joint Genome Institute"/>
            <person name="Roman V.A."/>
            <person name="Bojanowski C."/>
            <person name="Crable B.R."/>
            <person name="Wagner D.N."/>
            <person name="Hung C.S."/>
            <person name="Nadeau L.J."/>
            <person name="Schratz L."/>
            <person name="Haridas S."/>
            <person name="Pangilinan J."/>
            <person name="Lipzen A."/>
            <person name="Na H."/>
            <person name="Yan M."/>
            <person name="Ng V."/>
            <person name="Grigoriev I.V."/>
            <person name="Spatafora J.W."/>
            <person name="Barlow D."/>
            <person name="Biffinger J."/>
            <person name="Kelley-Loughnane N."/>
            <person name="Varaljay V.A."/>
            <person name="Crookes-Goodson W.J."/>
        </authorList>
    </citation>
    <scope>NUCLEOTIDE SEQUENCE</scope>
    <source>
        <strain evidence="6">5307AH</strain>
    </source>
</reference>
<evidence type="ECO:0000259" key="5">
    <source>
        <dbReference type="PROSITE" id="PS50127"/>
    </source>
</evidence>
<evidence type="ECO:0000256" key="1">
    <source>
        <dbReference type="ARBA" id="ARBA00022679"/>
    </source>
</evidence>
<dbReference type="PANTHER" id="PTHR46116">
    <property type="entry name" value="(E3-INDEPENDENT) E2 UBIQUITIN-CONJUGATING ENZYME"/>
    <property type="match status" value="1"/>
</dbReference>
<organism evidence="6 7">
    <name type="scientific">Papiliotrema laurentii</name>
    <name type="common">Cryptococcus laurentii</name>
    <dbReference type="NCBI Taxonomy" id="5418"/>
    <lineage>
        <taxon>Eukaryota</taxon>
        <taxon>Fungi</taxon>
        <taxon>Dikarya</taxon>
        <taxon>Basidiomycota</taxon>
        <taxon>Agaricomycotina</taxon>
        <taxon>Tremellomycetes</taxon>
        <taxon>Tremellales</taxon>
        <taxon>Rhynchogastremaceae</taxon>
        <taxon>Papiliotrema</taxon>
    </lineage>
</organism>
<evidence type="ECO:0000256" key="2">
    <source>
        <dbReference type="ARBA" id="ARBA00022786"/>
    </source>
</evidence>